<dbReference type="EMBL" id="JADGJH010002483">
    <property type="protein sequence ID" value="KAJ3097716.1"/>
    <property type="molecule type" value="Genomic_DNA"/>
</dbReference>
<name>A0AAD5STY1_9FUNG</name>
<dbReference type="Proteomes" id="UP001211907">
    <property type="component" value="Unassembled WGS sequence"/>
</dbReference>
<dbReference type="InterPro" id="IPR032707">
    <property type="entry name" value="MYCBPAP"/>
</dbReference>
<feature type="non-terminal residue" evidence="2">
    <location>
        <position position="672"/>
    </location>
</feature>
<accession>A0AAD5STY1</accession>
<comment type="caution">
    <text evidence="2">The sequence shown here is derived from an EMBL/GenBank/DDBJ whole genome shotgun (WGS) entry which is preliminary data.</text>
</comment>
<protein>
    <submittedName>
        <fullName evidence="2">Uncharacterized protein</fullName>
    </submittedName>
</protein>
<dbReference type="InterPro" id="IPR013783">
    <property type="entry name" value="Ig-like_fold"/>
</dbReference>
<dbReference type="PANTHER" id="PTHR48421:SF1">
    <property type="entry name" value="MYCBP-ASSOCIATED PROTEIN"/>
    <property type="match status" value="1"/>
</dbReference>
<reference evidence="2" key="1">
    <citation type="submission" date="2020-05" db="EMBL/GenBank/DDBJ databases">
        <title>Phylogenomic resolution of chytrid fungi.</title>
        <authorList>
            <person name="Stajich J.E."/>
            <person name="Amses K."/>
            <person name="Simmons R."/>
            <person name="Seto K."/>
            <person name="Myers J."/>
            <person name="Bonds A."/>
            <person name="Quandt C.A."/>
            <person name="Barry K."/>
            <person name="Liu P."/>
            <person name="Grigoriev I."/>
            <person name="Longcore J.E."/>
            <person name="James T.Y."/>
        </authorList>
    </citation>
    <scope>NUCLEOTIDE SEQUENCE</scope>
    <source>
        <strain evidence="2">JEL0513</strain>
    </source>
</reference>
<feature type="compositionally biased region" description="Basic and acidic residues" evidence="1">
    <location>
        <begin position="99"/>
        <end position="117"/>
    </location>
</feature>
<proteinExistence type="predicted"/>
<dbReference type="PANTHER" id="PTHR48421">
    <property type="entry name" value="MYCBP-ASSOCIATED PROTEIN"/>
    <property type="match status" value="1"/>
</dbReference>
<sequence>MPDQQSPPPQKLKADLSLDKKEGAIENLSRRVLVAKKVPPDYLGQELQYTQPENKPIPISVKGPKKRRDGKLVEYTLLGDIQDFEEMEEEIEGNSHVSIDTDKKETGPENQREDQMLEEERKIEQQRVERLAAAKKKQLNDRKRWLNRLYIFQRYRELREERALRNWKRHIYQRKKKKSRTELLMSRLGEHRERMEDRELIYEAFQLLEDQKVNFWSKGLRIGSELLGLIVTIPKGGPRRMERLVANETKHYKVNDDPNSYHELRKQEVKNVITKIDPFAKTGTGSYMEIVGKALDSKQLENLAEAYAEKLDKRAKKISLAVPEYADKKIDHQVATNPSLAQEKTSENELTPTEKAAMRQNAGFASNSLALSKLPPLSTDNVDLVFAATHMSFEVLLNEVSRSVLSIYNQSPISYHFEWKRVVKDNPLNVKAINDGVQRFYFYHKKGVILPGTAFDFPVIFKSGAPGIFSEIWQLVTNPRVPENVTTQITFQGFALEEDLNISKRKGIEDKLNHKIATTIAKEVISDIFARMKPMNSTPSTLQRKKLLLANDERLFTALNAKLYFETLAAEILAILNKPVNMWDRSVKAIYSNIGLIEDVEKKSVQYRKINELVKLCTVNTSKSSFPLLYVIGYDTFVDLADRISETSESLRKNIGLPLMRAAAQFERVEEE</sequence>
<feature type="region of interest" description="Disordered" evidence="1">
    <location>
        <begin position="89"/>
        <end position="117"/>
    </location>
</feature>
<dbReference type="Pfam" id="PF14646">
    <property type="entry name" value="MYCBPAP"/>
    <property type="match status" value="1"/>
</dbReference>
<dbReference type="AlphaFoldDB" id="A0AAD5STY1"/>
<organism evidence="2 3">
    <name type="scientific">Physocladia obscura</name>
    <dbReference type="NCBI Taxonomy" id="109957"/>
    <lineage>
        <taxon>Eukaryota</taxon>
        <taxon>Fungi</taxon>
        <taxon>Fungi incertae sedis</taxon>
        <taxon>Chytridiomycota</taxon>
        <taxon>Chytridiomycota incertae sedis</taxon>
        <taxon>Chytridiomycetes</taxon>
        <taxon>Chytridiales</taxon>
        <taxon>Chytriomycetaceae</taxon>
        <taxon>Physocladia</taxon>
    </lineage>
</organism>
<dbReference type="Gene3D" id="2.60.40.10">
    <property type="entry name" value="Immunoglobulins"/>
    <property type="match status" value="1"/>
</dbReference>
<evidence type="ECO:0000313" key="2">
    <source>
        <dbReference type="EMBL" id="KAJ3097716.1"/>
    </source>
</evidence>
<keyword evidence="3" id="KW-1185">Reference proteome</keyword>
<evidence type="ECO:0000256" key="1">
    <source>
        <dbReference type="SAM" id="MobiDB-lite"/>
    </source>
</evidence>
<evidence type="ECO:0000313" key="3">
    <source>
        <dbReference type="Proteomes" id="UP001211907"/>
    </source>
</evidence>
<gene>
    <name evidence="2" type="ORF">HK100_005279</name>
</gene>